<evidence type="ECO:0000256" key="12">
    <source>
        <dbReference type="ARBA" id="ARBA00065111"/>
    </source>
</evidence>
<evidence type="ECO:0000256" key="10">
    <source>
        <dbReference type="ARBA" id="ARBA00023242"/>
    </source>
</evidence>
<keyword evidence="10" id="KW-0539">Nucleus</keyword>
<evidence type="ECO:0000256" key="13">
    <source>
        <dbReference type="PROSITE-ProRule" id="PRU00192"/>
    </source>
</evidence>
<keyword evidence="6" id="KW-0597">Phosphoprotein</keyword>
<organism evidence="16 17">
    <name type="scientific">Maudiozyma saulgeensis</name>
    <dbReference type="NCBI Taxonomy" id="1789683"/>
    <lineage>
        <taxon>Eukaryota</taxon>
        <taxon>Fungi</taxon>
        <taxon>Dikarya</taxon>
        <taxon>Ascomycota</taxon>
        <taxon>Saccharomycotina</taxon>
        <taxon>Saccharomycetes</taxon>
        <taxon>Saccharomycetales</taxon>
        <taxon>Saccharomycetaceae</taxon>
        <taxon>Maudiozyma</taxon>
    </lineage>
</organism>
<keyword evidence="4" id="KW-0963">Cytoplasm</keyword>
<dbReference type="PANTHER" id="PTHR45929">
    <property type="entry name" value="JAK PATHWAY SIGNAL TRANSDUCTION ADAPTOR MOLECULE"/>
    <property type="match status" value="1"/>
</dbReference>
<dbReference type="GO" id="GO:0030479">
    <property type="term" value="C:actin cortical patch"/>
    <property type="evidence" value="ECO:0007669"/>
    <property type="project" value="UniProtKB-SubCell"/>
</dbReference>
<dbReference type="PANTHER" id="PTHR45929:SF7">
    <property type="entry name" value="LAS SEVENTEEN-BINDING PROTEIN 1"/>
    <property type="match status" value="1"/>
</dbReference>
<evidence type="ECO:0000256" key="14">
    <source>
        <dbReference type="SAM" id="MobiDB-lite"/>
    </source>
</evidence>
<evidence type="ECO:0000256" key="8">
    <source>
        <dbReference type="ARBA" id="ARBA00022990"/>
    </source>
</evidence>
<evidence type="ECO:0000256" key="4">
    <source>
        <dbReference type="ARBA" id="ARBA00022490"/>
    </source>
</evidence>
<dbReference type="GO" id="GO:0005634">
    <property type="term" value="C:nucleus"/>
    <property type="evidence" value="ECO:0007669"/>
    <property type="project" value="UniProtKB-SubCell"/>
</dbReference>
<evidence type="ECO:0000313" key="16">
    <source>
        <dbReference type="EMBL" id="SMN17941.1"/>
    </source>
</evidence>
<accession>A0A1X7QX73</accession>
<dbReference type="OrthoDB" id="6250593at2759"/>
<keyword evidence="3 13" id="KW-0728">SH3 domain</keyword>
<feature type="compositionally biased region" description="Low complexity" evidence="14">
    <location>
        <begin position="143"/>
        <end position="156"/>
    </location>
</feature>
<comment type="subcellular location">
    <subcellularLocation>
        <location evidence="2">Cytoplasm</location>
        <location evidence="2">Cytoskeleton</location>
        <location evidence="2">Actin patch</location>
    </subcellularLocation>
    <subcellularLocation>
        <location evidence="1">Nucleus</location>
    </subcellularLocation>
</comment>
<dbReference type="Pfam" id="PF00018">
    <property type="entry name" value="SH3_1"/>
    <property type="match status" value="1"/>
</dbReference>
<evidence type="ECO:0000313" key="17">
    <source>
        <dbReference type="Proteomes" id="UP000196158"/>
    </source>
</evidence>
<keyword evidence="7" id="KW-0832">Ubl conjugation</keyword>
<proteinExistence type="inferred from homology"/>
<dbReference type="Gene3D" id="2.30.30.40">
    <property type="entry name" value="SH3 Domains"/>
    <property type="match status" value="1"/>
</dbReference>
<dbReference type="EMBL" id="FXLY01000002">
    <property type="protein sequence ID" value="SMN17941.1"/>
    <property type="molecule type" value="Genomic_DNA"/>
</dbReference>
<keyword evidence="17" id="KW-1185">Reference proteome</keyword>
<dbReference type="AlphaFoldDB" id="A0A1X7QX73"/>
<dbReference type="PRINTS" id="PR00499">
    <property type="entry name" value="P67PHOX"/>
</dbReference>
<feature type="domain" description="SH3" evidence="15">
    <location>
        <begin position="54"/>
        <end position="113"/>
    </location>
</feature>
<evidence type="ECO:0000256" key="11">
    <source>
        <dbReference type="ARBA" id="ARBA00061599"/>
    </source>
</evidence>
<evidence type="ECO:0000256" key="6">
    <source>
        <dbReference type="ARBA" id="ARBA00022553"/>
    </source>
</evidence>
<keyword evidence="9" id="KW-0206">Cytoskeleton</keyword>
<feature type="region of interest" description="Disordered" evidence="14">
    <location>
        <begin position="138"/>
        <end position="203"/>
    </location>
</feature>
<dbReference type="SMART" id="SM00326">
    <property type="entry name" value="SH3"/>
    <property type="match status" value="1"/>
</dbReference>
<evidence type="ECO:0000256" key="2">
    <source>
        <dbReference type="ARBA" id="ARBA00004134"/>
    </source>
</evidence>
<evidence type="ECO:0000256" key="9">
    <source>
        <dbReference type="ARBA" id="ARBA00023212"/>
    </source>
</evidence>
<dbReference type="InterPro" id="IPR036028">
    <property type="entry name" value="SH3-like_dom_sf"/>
</dbReference>
<evidence type="ECO:0000256" key="1">
    <source>
        <dbReference type="ARBA" id="ARBA00004123"/>
    </source>
</evidence>
<name>A0A1X7QX73_9SACH</name>
<evidence type="ECO:0000259" key="15">
    <source>
        <dbReference type="PROSITE" id="PS50002"/>
    </source>
</evidence>
<sequence length="230" mass="25638">MSASLINRSLTNIRTELDFLRESNVISDDVFNRINDSLPEKYDPNSSRDNSNSNQEEYVEAIYDFPPQQDGDLELKTGDKIQIIEKPSNEWYKGKCNGKVGMFPSNYVKPAFSNTAPKDSGSVAGPPRYANDNKLEQQYTNHSSQASYQQSSQQQSPYPPPSTNYYQQTPPQQIIYQSQPQPQPQQVVVEQPQQHSNGSSQMKKFGSKLGNAAIFGAGATLGSDLVNSIF</sequence>
<keyword evidence="5" id="KW-1017">Isopeptide bond</keyword>
<dbReference type="InterPro" id="IPR001452">
    <property type="entry name" value="SH3_domain"/>
</dbReference>
<dbReference type="PROSITE" id="PS50002">
    <property type="entry name" value="SH3"/>
    <property type="match status" value="1"/>
</dbReference>
<dbReference type="STRING" id="1789683.A0A1X7QX73"/>
<reference evidence="16 17" key="1">
    <citation type="submission" date="2017-04" db="EMBL/GenBank/DDBJ databases">
        <authorList>
            <person name="Afonso C.L."/>
            <person name="Miller P.J."/>
            <person name="Scott M.A."/>
            <person name="Spackman E."/>
            <person name="Goraichik I."/>
            <person name="Dimitrov K.M."/>
            <person name="Suarez D.L."/>
            <person name="Swayne D.E."/>
        </authorList>
    </citation>
    <scope>NUCLEOTIDE SEQUENCE [LARGE SCALE GENOMIC DNA]</scope>
</reference>
<keyword evidence="8" id="KW-0007">Acetylation</keyword>
<dbReference type="FunFam" id="2.30.30.40:FF:000274">
    <property type="entry name" value="[PSI+] inducibility protein 3"/>
    <property type="match status" value="1"/>
</dbReference>
<dbReference type="InterPro" id="IPR050670">
    <property type="entry name" value="STAM"/>
</dbReference>
<comment type="similarity">
    <text evidence="11">Belongs to the LSB1 family.</text>
</comment>
<dbReference type="GO" id="GO:0034316">
    <property type="term" value="P:negative regulation of Arp2/3 complex-mediated actin nucleation"/>
    <property type="evidence" value="ECO:0007669"/>
    <property type="project" value="UniProtKB-ARBA"/>
</dbReference>
<feature type="compositionally biased region" description="Low complexity" evidence="14">
    <location>
        <begin position="163"/>
        <end position="194"/>
    </location>
</feature>
<gene>
    <name evidence="16" type="ORF">KASA_0Q03267G</name>
</gene>
<dbReference type="SUPFAM" id="SSF50044">
    <property type="entry name" value="SH3-domain"/>
    <property type="match status" value="1"/>
</dbReference>
<evidence type="ECO:0000256" key="5">
    <source>
        <dbReference type="ARBA" id="ARBA00022499"/>
    </source>
</evidence>
<evidence type="ECO:0000256" key="3">
    <source>
        <dbReference type="ARBA" id="ARBA00022443"/>
    </source>
</evidence>
<dbReference type="CDD" id="cd00174">
    <property type="entry name" value="SH3"/>
    <property type="match status" value="1"/>
</dbReference>
<comment type="subunit">
    <text evidence="12">Interacts with LAS17, RSP5 and SUP35.</text>
</comment>
<dbReference type="PRINTS" id="PR00452">
    <property type="entry name" value="SH3DOMAIN"/>
</dbReference>
<evidence type="ECO:0000256" key="7">
    <source>
        <dbReference type="ARBA" id="ARBA00022843"/>
    </source>
</evidence>
<protein>
    <submittedName>
        <fullName evidence="16">Similar to Saccharomyces cerevisiae YGR136W LSB1 Protein containing an N-terminal SH3 domain</fullName>
    </submittedName>
</protein>
<dbReference type="Proteomes" id="UP000196158">
    <property type="component" value="Unassembled WGS sequence"/>
</dbReference>